<evidence type="ECO:0000313" key="2">
    <source>
        <dbReference type="Proteomes" id="UP001193734"/>
    </source>
</evidence>
<dbReference type="SUPFAM" id="SSF69279">
    <property type="entry name" value="Phage tail proteins"/>
    <property type="match status" value="1"/>
</dbReference>
<keyword evidence="2" id="KW-1185">Reference proteome</keyword>
<dbReference type="RefSeq" id="WP_172324831.1">
    <property type="nucleotide sequence ID" value="NZ_CASQWE010000002.1"/>
</dbReference>
<name>A0ABX2ATD6_9BACT</name>
<comment type="caution">
    <text evidence="1">The sequence shown here is derived from an EMBL/GenBank/DDBJ whole genome shotgun (WGS) entry which is preliminary data.</text>
</comment>
<accession>A0ABX2ATD6</accession>
<protein>
    <recommendedName>
        <fullName evidence="3">Phage protein D</fullName>
    </recommendedName>
</protein>
<dbReference type="Proteomes" id="UP001193734">
    <property type="component" value="Unassembled WGS sequence"/>
</dbReference>
<dbReference type="EMBL" id="JABKKE010000009">
    <property type="protein sequence ID" value="NPE14017.1"/>
    <property type="molecule type" value="Genomic_DNA"/>
</dbReference>
<gene>
    <name evidence="1" type="ORF">HPS55_06700</name>
</gene>
<evidence type="ECO:0008006" key="3">
    <source>
        <dbReference type="Google" id="ProtNLM"/>
    </source>
</evidence>
<reference evidence="1 2" key="1">
    <citation type="submission" date="2020-05" db="EMBL/GenBank/DDBJ databases">
        <title>Distinct polysaccharide utilization as determinants for interspecies competition between intestinal Prevotella spp.</title>
        <authorList>
            <person name="Galvez E.J.C."/>
            <person name="Iljazovic A."/>
            <person name="Strowig T."/>
        </authorList>
    </citation>
    <scope>NUCLEOTIDE SEQUENCE [LARGE SCALE GENOMIC DNA]</scope>
    <source>
        <strain evidence="1 2">PROD</strain>
    </source>
</reference>
<proteinExistence type="predicted"/>
<dbReference type="GeneID" id="82157453"/>
<evidence type="ECO:0000313" key="1">
    <source>
        <dbReference type="EMBL" id="NPE14017.1"/>
    </source>
</evidence>
<organism evidence="1 2">
    <name type="scientific">Xylanibacter rodentium</name>
    <dbReference type="NCBI Taxonomy" id="2736289"/>
    <lineage>
        <taxon>Bacteria</taxon>
        <taxon>Pseudomonadati</taxon>
        <taxon>Bacteroidota</taxon>
        <taxon>Bacteroidia</taxon>
        <taxon>Bacteroidales</taxon>
        <taxon>Prevotellaceae</taxon>
        <taxon>Xylanibacter</taxon>
    </lineage>
</organism>
<sequence length="317" mass="35549">MYVLSAKIEIQGDKSWQVPFVSSVEITRDTEKLTDECKVTLPKRIKWDGEAQIPVKRGDSIKVWTGYGEDMELAFAGYVRSVGIKTPIVLTCEDEMFKLKQMACTKKAYKNVNLGTLLKDQGLENVKVFGEQNLGQFRVTDDTVAALLGRLQDSGIRSFYRYEDGTPVLYCGVLFERDTQPSQVFATGVNIISDSSLEQQLAANIRLCIKAVSIMPDNKKIKVEVGDKDGEKRTIHTYNKTESELKAWAEQEIKRLKVDGLTGSFTTFGYRLVDKLDAIGIKIDGNKMGVYQVKKNVIKYGTGGYRQEITLGLRVAK</sequence>